<dbReference type="PRINTS" id="PR00039">
    <property type="entry name" value="HTHLYSR"/>
</dbReference>
<keyword evidence="5" id="KW-0804">Transcription</keyword>
<dbReference type="Pfam" id="PF00126">
    <property type="entry name" value="HTH_1"/>
    <property type="match status" value="1"/>
</dbReference>
<dbReference type="RefSeq" id="WP_111468175.1">
    <property type="nucleotide sequence ID" value="NZ_QLIX01000001.1"/>
</dbReference>
<dbReference type="SUPFAM" id="SSF53850">
    <property type="entry name" value="Periplasmic binding protein-like II"/>
    <property type="match status" value="1"/>
</dbReference>
<comment type="similarity">
    <text evidence="1">Belongs to the LysR transcriptional regulatory family.</text>
</comment>
<dbReference type="InterPro" id="IPR005119">
    <property type="entry name" value="LysR_subst-bd"/>
</dbReference>
<reference evidence="9" key="1">
    <citation type="submission" date="2018-06" db="EMBL/GenBank/DDBJ databases">
        <authorList>
            <person name="Khan S.A."/>
        </authorList>
    </citation>
    <scope>NUCLEOTIDE SEQUENCE [LARGE SCALE GENOMIC DNA]</scope>
    <source>
        <strain evidence="9">DB-1506</strain>
    </source>
</reference>
<dbReference type="Pfam" id="PF03466">
    <property type="entry name" value="LysR_substrate"/>
    <property type="match status" value="1"/>
</dbReference>
<dbReference type="SUPFAM" id="SSF46785">
    <property type="entry name" value="Winged helix' DNA-binding domain"/>
    <property type="match status" value="1"/>
</dbReference>
<feature type="region of interest" description="Disordered" evidence="6">
    <location>
        <begin position="303"/>
        <end position="347"/>
    </location>
</feature>
<keyword evidence="3" id="KW-0238">DNA-binding</keyword>
<evidence type="ECO:0000259" key="7">
    <source>
        <dbReference type="PROSITE" id="PS50931"/>
    </source>
</evidence>
<evidence type="ECO:0000256" key="3">
    <source>
        <dbReference type="ARBA" id="ARBA00023125"/>
    </source>
</evidence>
<dbReference type="GO" id="GO:0032993">
    <property type="term" value="C:protein-DNA complex"/>
    <property type="evidence" value="ECO:0007669"/>
    <property type="project" value="TreeGrafter"/>
</dbReference>
<dbReference type="CDD" id="cd08411">
    <property type="entry name" value="PBP2_OxyR"/>
    <property type="match status" value="1"/>
</dbReference>
<dbReference type="Proteomes" id="UP000249065">
    <property type="component" value="Unassembled WGS sequence"/>
</dbReference>
<dbReference type="InterPro" id="IPR036390">
    <property type="entry name" value="WH_DNA-bd_sf"/>
</dbReference>
<dbReference type="EMBL" id="QLIX01000001">
    <property type="protein sequence ID" value="RAI61060.1"/>
    <property type="molecule type" value="Genomic_DNA"/>
</dbReference>
<evidence type="ECO:0000313" key="9">
    <source>
        <dbReference type="Proteomes" id="UP000249065"/>
    </source>
</evidence>
<organism evidence="8 9">
    <name type="scientific">Roseicella frigidaeris</name>
    <dbReference type="NCBI Taxonomy" id="2230885"/>
    <lineage>
        <taxon>Bacteria</taxon>
        <taxon>Pseudomonadati</taxon>
        <taxon>Pseudomonadota</taxon>
        <taxon>Alphaproteobacteria</taxon>
        <taxon>Acetobacterales</taxon>
        <taxon>Roseomonadaceae</taxon>
        <taxon>Roseicella</taxon>
    </lineage>
</organism>
<feature type="domain" description="HTH lysR-type" evidence="7">
    <location>
        <begin position="9"/>
        <end position="66"/>
    </location>
</feature>
<dbReference type="PANTHER" id="PTHR30346">
    <property type="entry name" value="TRANSCRIPTIONAL DUAL REGULATOR HCAR-RELATED"/>
    <property type="match status" value="1"/>
</dbReference>
<evidence type="ECO:0000313" key="8">
    <source>
        <dbReference type="EMBL" id="RAI61060.1"/>
    </source>
</evidence>
<evidence type="ECO:0000256" key="4">
    <source>
        <dbReference type="ARBA" id="ARBA00023159"/>
    </source>
</evidence>
<dbReference type="GO" id="GO:0003677">
    <property type="term" value="F:DNA binding"/>
    <property type="evidence" value="ECO:0007669"/>
    <property type="project" value="UniProtKB-KW"/>
</dbReference>
<proteinExistence type="inferred from homology"/>
<comment type="caution">
    <text evidence="8">The sequence shown here is derived from an EMBL/GenBank/DDBJ whole genome shotgun (WGS) entry which is preliminary data.</text>
</comment>
<protein>
    <submittedName>
        <fullName evidence="8">Hydrogen peroxide-inducible genes activator</fullName>
    </submittedName>
</protein>
<dbReference type="InterPro" id="IPR000847">
    <property type="entry name" value="LysR_HTH_N"/>
</dbReference>
<evidence type="ECO:0000256" key="2">
    <source>
        <dbReference type="ARBA" id="ARBA00023015"/>
    </source>
</evidence>
<keyword evidence="4" id="KW-0010">Activator</keyword>
<dbReference type="PANTHER" id="PTHR30346:SF26">
    <property type="entry name" value="HYDROGEN PEROXIDE-INDUCIBLE GENES ACTIVATOR"/>
    <property type="match status" value="1"/>
</dbReference>
<dbReference type="InterPro" id="IPR036388">
    <property type="entry name" value="WH-like_DNA-bd_sf"/>
</dbReference>
<dbReference type="PROSITE" id="PS50931">
    <property type="entry name" value="HTH_LYSR"/>
    <property type="match status" value="1"/>
</dbReference>
<evidence type="ECO:0000256" key="5">
    <source>
        <dbReference type="ARBA" id="ARBA00023163"/>
    </source>
</evidence>
<feature type="compositionally biased region" description="Basic and acidic residues" evidence="6">
    <location>
        <begin position="314"/>
        <end position="327"/>
    </location>
</feature>
<dbReference type="AlphaFoldDB" id="A0A327MDJ8"/>
<keyword evidence="2" id="KW-0805">Transcription regulation</keyword>
<dbReference type="OrthoDB" id="9775392at2"/>
<dbReference type="Gene3D" id="1.10.10.10">
    <property type="entry name" value="Winged helix-like DNA-binding domain superfamily/Winged helix DNA-binding domain"/>
    <property type="match status" value="1"/>
</dbReference>
<evidence type="ECO:0000256" key="1">
    <source>
        <dbReference type="ARBA" id="ARBA00009437"/>
    </source>
</evidence>
<evidence type="ECO:0000256" key="6">
    <source>
        <dbReference type="SAM" id="MobiDB-lite"/>
    </source>
</evidence>
<dbReference type="FunFam" id="1.10.10.10:FF:000001">
    <property type="entry name" value="LysR family transcriptional regulator"/>
    <property type="match status" value="1"/>
</dbReference>
<name>A0A327MDJ8_9PROT</name>
<dbReference type="Gene3D" id="3.40.190.10">
    <property type="entry name" value="Periplasmic binding protein-like II"/>
    <property type="match status" value="2"/>
</dbReference>
<gene>
    <name evidence="8" type="ORF">DOO78_02745</name>
</gene>
<dbReference type="GO" id="GO:0003700">
    <property type="term" value="F:DNA-binding transcription factor activity"/>
    <property type="evidence" value="ECO:0007669"/>
    <property type="project" value="InterPro"/>
</dbReference>
<accession>A0A327MDJ8</accession>
<sequence>MSRQSLAGLSLRDLDYAVAVAELGHFGQAAERCGVSQAGLSEQVRKLEGLLGVTLFERTTRRVSVTPEGEALLAQARLVLGAARALLERARSRGEPLAGPHRLGVIETLGPYYLPGLLWEVRRRFPRLELRLQEGRTTALVQSLQDGELDLLLLALPAPAPGLTGEALFFEPFRAILPADHPLAEAPRLGVADLAGEGLLLLEEGHCLRDQAIALCGLARPSQDARFASSLEMLRHMVAAGEGHSLLPLLALQERAELGGLVRIRDLEGEAAGRTIGLAWRGTDPRAGAFRDLAAFLRDVAPAGTSAVPAPRQEAPRQEAPGREASRRAGRAPDPPPPATRRPGRTR</sequence>
<keyword evidence="9" id="KW-1185">Reference proteome</keyword>